<evidence type="ECO:0000313" key="3">
    <source>
        <dbReference type="Proteomes" id="UP000499080"/>
    </source>
</evidence>
<evidence type="ECO:0000313" key="2">
    <source>
        <dbReference type="EMBL" id="GBN62059.1"/>
    </source>
</evidence>
<organism evidence="1 3">
    <name type="scientific">Araneus ventricosus</name>
    <name type="common">Orbweaver spider</name>
    <name type="synonym">Epeira ventricosa</name>
    <dbReference type="NCBI Taxonomy" id="182803"/>
    <lineage>
        <taxon>Eukaryota</taxon>
        <taxon>Metazoa</taxon>
        <taxon>Ecdysozoa</taxon>
        <taxon>Arthropoda</taxon>
        <taxon>Chelicerata</taxon>
        <taxon>Arachnida</taxon>
        <taxon>Araneae</taxon>
        <taxon>Araneomorphae</taxon>
        <taxon>Entelegynae</taxon>
        <taxon>Araneoidea</taxon>
        <taxon>Araneidae</taxon>
        <taxon>Araneus</taxon>
    </lineage>
</organism>
<accession>A0A4Y2QCZ1</accession>
<comment type="caution">
    <text evidence="1">The sequence shown here is derived from an EMBL/GenBank/DDBJ whole genome shotgun (WGS) entry which is preliminary data.</text>
</comment>
<reference evidence="1 3" key="1">
    <citation type="journal article" date="2019" name="Sci. Rep.">
        <title>Orb-weaving spider Araneus ventricosus genome elucidates the spidroin gene catalogue.</title>
        <authorList>
            <person name="Kono N."/>
            <person name="Nakamura H."/>
            <person name="Ohtoshi R."/>
            <person name="Moran D.A.P."/>
            <person name="Shinohara A."/>
            <person name="Yoshida Y."/>
            <person name="Fujiwara M."/>
            <person name="Mori M."/>
            <person name="Tomita M."/>
            <person name="Arakawa K."/>
        </authorList>
    </citation>
    <scope>NUCLEOTIDE SEQUENCE [LARGE SCALE GENOMIC DNA]</scope>
</reference>
<sequence>MLVERKWIPKFDKSQIDFMLKGKTDVFGINSDEVLRCESIMMIAIATMAHHGTSRMHFVSYLNYDDSEWVPASHVSPPTLPDMFFSAC</sequence>
<proteinExistence type="predicted"/>
<dbReference type="AlphaFoldDB" id="A0A4Y2QCZ1"/>
<keyword evidence="3" id="KW-1185">Reference proteome</keyword>
<evidence type="ECO:0000313" key="1">
    <source>
        <dbReference type="EMBL" id="GBN62048.1"/>
    </source>
</evidence>
<gene>
    <name evidence="1" type="ORF">AVEN_201249_1</name>
    <name evidence="2" type="ORF">AVEN_48452_1</name>
</gene>
<dbReference type="EMBL" id="BGPR01013753">
    <property type="protein sequence ID" value="GBN62059.1"/>
    <property type="molecule type" value="Genomic_DNA"/>
</dbReference>
<name>A0A4Y2QCZ1_ARAVE</name>
<dbReference type="Proteomes" id="UP000499080">
    <property type="component" value="Unassembled WGS sequence"/>
</dbReference>
<dbReference type="EMBL" id="BGPR01013751">
    <property type="protein sequence ID" value="GBN62048.1"/>
    <property type="molecule type" value="Genomic_DNA"/>
</dbReference>
<protein>
    <submittedName>
        <fullName evidence="1">Uncharacterized protein</fullName>
    </submittedName>
</protein>